<keyword evidence="2" id="KW-1185">Reference proteome</keyword>
<dbReference type="RefSeq" id="WP_326508680.1">
    <property type="nucleotide sequence ID" value="NZ_JAWIIV010000024.1"/>
</dbReference>
<dbReference type="Pfam" id="PF05768">
    <property type="entry name" value="Glrx-like"/>
    <property type="match status" value="1"/>
</dbReference>
<name>A0ABU6JF02_9BURK</name>
<protein>
    <submittedName>
        <fullName evidence="1">Glutaredoxin family protein</fullName>
    </submittedName>
</protein>
<accession>A0ABU6JF02</accession>
<evidence type="ECO:0000313" key="2">
    <source>
        <dbReference type="Proteomes" id="UP001352263"/>
    </source>
</evidence>
<dbReference type="InterPro" id="IPR036249">
    <property type="entry name" value="Thioredoxin-like_sf"/>
</dbReference>
<reference evidence="1 2" key="1">
    <citation type="submission" date="2023-10" db="EMBL/GenBank/DDBJ databases">
        <title>Noviherbaspirillum sp. CPCC 100848 genome assembly.</title>
        <authorList>
            <person name="Li X.Y."/>
            <person name="Fang X.M."/>
        </authorList>
    </citation>
    <scope>NUCLEOTIDE SEQUENCE [LARGE SCALE GENOMIC DNA]</scope>
    <source>
        <strain evidence="1 2">CPCC 100848</strain>
    </source>
</reference>
<dbReference type="InterPro" id="IPR052565">
    <property type="entry name" value="Glutaredoxin-like_YDR286C"/>
</dbReference>
<dbReference type="InterPro" id="IPR008554">
    <property type="entry name" value="Glutaredoxin-like"/>
</dbReference>
<dbReference type="PANTHER" id="PTHR33558">
    <property type="entry name" value="GLUTAREDOXIN-LIKE PROTEIN C5ORF63 HOMOLOG"/>
    <property type="match status" value="1"/>
</dbReference>
<dbReference type="Proteomes" id="UP001352263">
    <property type="component" value="Unassembled WGS sequence"/>
</dbReference>
<organism evidence="1 2">
    <name type="scientific">Noviherbaspirillum album</name>
    <dbReference type="NCBI Taxonomy" id="3080276"/>
    <lineage>
        <taxon>Bacteria</taxon>
        <taxon>Pseudomonadati</taxon>
        <taxon>Pseudomonadota</taxon>
        <taxon>Betaproteobacteria</taxon>
        <taxon>Burkholderiales</taxon>
        <taxon>Oxalobacteraceae</taxon>
        <taxon>Noviherbaspirillum</taxon>
    </lineage>
</organism>
<proteinExistence type="predicted"/>
<dbReference type="Gene3D" id="3.40.30.10">
    <property type="entry name" value="Glutaredoxin"/>
    <property type="match status" value="1"/>
</dbReference>
<evidence type="ECO:0000313" key="1">
    <source>
        <dbReference type="EMBL" id="MEC4721998.1"/>
    </source>
</evidence>
<dbReference type="SUPFAM" id="SSF52833">
    <property type="entry name" value="Thioredoxin-like"/>
    <property type="match status" value="1"/>
</dbReference>
<gene>
    <name evidence="1" type="ORF">RY831_22770</name>
</gene>
<dbReference type="EMBL" id="JAWIIV010000024">
    <property type="protein sequence ID" value="MEC4721998.1"/>
    <property type="molecule type" value="Genomic_DNA"/>
</dbReference>
<comment type="caution">
    <text evidence="1">The sequence shown here is derived from an EMBL/GenBank/DDBJ whole genome shotgun (WGS) entry which is preliminary data.</text>
</comment>
<sequence>MVHFTLYSRSYCHLCDDMLEALQALSSEYPFTVETIDVDADETLVAQFDERVPVLFGRKNDESAVELCNYFLNEAKTREFLTNAR</sequence>
<dbReference type="PANTHER" id="PTHR33558:SF1">
    <property type="entry name" value="GLUTAREDOXIN-LIKE PROTEIN C5ORF63 HOMOLOG"/>
    <property type="match status" value="1"/>
</dbReference>